<sequence>MIARMPLIQHIVELLTGHTSVSLTGSRWSGRTTVLTAVIDIMRRDHIPVTVHGIGRALPLEAVRLALPTQVRKALGPACTASDVIEALIDMFTTRPGVFFIDDADELDDVSWAVISALHRTRGTAILATSFRRADEHHADDLMQLAHPVVNISLGELSLESTHELLEDRAQNLISPVVTGQIHTLAAGVPGFAVALLDAAMGSGVVFTEGSMLVAEGDIWSPAMNGAYETLLQRYPINLQEALEMLSLAGTVTLPTARAFVTQPVLEALHENALIKVAVKGDRTIVSVTPPGIRDYFRHQPPTPRRDRLTESMFSALAATTPEEVAALNSRFQARVSGGPGLETPASSLDAHMFAEDYTIHLATCRFTWGNAPTVANAIEYLYTQLTGNNDPEVVEMVLRDTDWTLGYTPLEEFDFRYLHARWLTSQGAAEAEVRAALRAEDDYAYQDALDTIMYMLGIEAHGLPDTFVEDLTEISTRPDFNGTVASGVLAAAYILSGRAREAVPMLDRMDDTGQLWRNYQVSVLRGLALAGVGEYAEAARFARRKVDEAVASSDRLALVGNAYVGALSLCLLGQFEEAYTLAGRVVGMGIVSIPVAFAVDKALLICQSVSALRTGRMSSFDSLREFACQAIGDSESVPFGTLDWADAASTLTDKDRDAAAHKFRAVAEEARASGYDFAADIAVLLSLLSHYDPEVAEAFAPAAERVGGALFPALLAARQASQFSDPDGIYQAAEALQMAGATSEAIRYFALSARYYRERRDVDGVHRARLAIRTVTAPGGGSTSEVDTLAQSSVVFTPRETEIVDLVARGLSNSEIAAALVVSTRTVESHINNIRRKTAAIDRDDIVAFARVRGAS</sequence>
<dbReference type="InterPro" id="IPR000792">
    <property type="entry name" value="Tscrpt_reg_LuxR_C"/>
</dbReference>
<protein>
    <submittedName>
        <fullName evidence="5">Regulatory LuxR family protein</fullName>
    </submittedName>
</protein>
<keyword evidence="2" id="KW-0238">DNA-binding</keyword>
<evidence type="ECO:0000313" key="5">
    <source>
        <dbReference type="EMBL" id="TQM65471.1"/>
    </source>
</evidence>
<evidence type="ECO:0000256" key="1">
    <source>
        <dbReference type="ARBA" id="ARBA00023015"/>
    </source>
</evidence>
<name>A0A543I4J5_9MICO</name>
<dbReference type="Proteomes" id="UP000318331">
    <property type="component" value="Unassembled WGS sequence"/>
</dbReference>
<keyword evidence="3" id="KW-0804">Transcription</keyword>
<dbReference type="SUPFAM" id="SSF46894">
    <property type="entry name" value="C-terminal effector domain of the bipartite response regulators"/>
    <property type="match status" value="1"/>
</dbReference>
<dbReference type="EMBL" id="VFPN01000001">
    <property type="protein sequence ID" value="TQM65471.1"/>
    <property type="molecule type" value="Genomic_DNA"/>
</dbReference>
<dbReference type="InterPro" id="IPR027417">
    <property type="entry name" value="P-loop_NTPase"/>
</dbReference>
<dbReference type="SUPFAM" id="SSF52540">
    <property type="entry name" value="P-loop containing nucleoside triphosphate hydrolases"/>
    <property type="match status" value="1"/>
</dbReference>
<dbReference type="PANTHER" id="PTHR44688">
    <property type="entry name" value="DNA-BINDING TRANSCRIPTIONAL ACTIVATOR DEVR_DOSR"/>
    <property type="match status" value="1"/>
</dbReference>
<dbReference type="AlphaFoldDB" id="A0A543I4J5"/>
<dbReference type="Pfam" id="PF00196">
    <property type="entry name" value="GerE"/>
    <property type="match status" value="1"/>
</dbReference>
<evidence type="ECO:0000256" key="3">
    <source>
        <dbReference type="ARBA" id="ARBA00023163"/>
    </source>
</evidence>
<comment type="caution">
    <text evidence="5">The sequence shown here is derived from an EMBL/GenBank/DDBJ whole genome shotgun (WGS) entry which is preliminary data.</text>
</comment>
<dbReference type="CDD" id="cd06170">
    <property type="entry name" value="LuxR_C_like"/>
    <property type="match status" value="1"/>
</dbReference>
<dbReference type="PROSITE" id="PS50043">
    <property type="entry name" value="HTH_LUXR_2"/>
    <property type="match status" value="1"/>
</dbReference>
<evidence type="ECO:0000256" key="2">
    <source>
        <dbReference type="ARBA" id="ARBA00023125"/>
    </source>
</evidence>
<feature type="domain" description="HTH luxR-type" evidence="4">
    <location>
        <begin position="790"/>
        <end position="855"/>
    </location>
</feature>
<dbReference type="InterPro" id="IPR016032">
    <property type="entry name" value="Sig_transdc_resp-reg_C-effctor"/>
</dbReference>
<reference evidence="5 6" key="1">
    <citation type="submission" date="2019-06" db="EMBL/GenBank/DDBJ databases">
        <title>Sequencing the genomes of 1000 actinobacteria strains.</title>
        <authorList>
            <person name="Klenk H.-P."/>
        </authorList>
    </citation>
    <scope>NUCLEOTIDE SEQUENCE [LARGE SCALE GENOMIC DNA]</scope>
    <source>
        <strain evidence="5 6">DSM 18031</strain>
    </source>
</reference>
<dbReference type="SUPFAM" id="SSF48452">
    <property type="entry name" value="TPR-like"/>
    <property type="match status" value="1"/>
</dbReference>
<dbReference type="SMART" id="SM00421">
    <property type="entry name" value="HTH_LUXR"/>
    <property type="match status" value="1"/>
</dbReference>
<dbReference type="Gene3D" id="1.10.10.10">
    <property type="entry name" value="Winged helix-like DNA-binding domain superfamily/Winged helix DNA-binding domain"/>
    <property type="match status" value="1"/>
</dbReference>
<dbReference type="GO" id="GO:0003677">
    <property type="term" value="F:DNA binding"/>
    <property type="evidence" value="ECO:0007669"/>
    <property type="project" value="UniProtKB-KW"/>
</dbReference>
<dbReference type="PROSITE" id="PS00622">
    <property type="entry name" value="HTH_LUXR_1"/>
    <property type="match status" value="1"/>
</dbReference>
<organism evidence="5 6">
    <name type="scientific">Klugiella xanthotipulae</name>
    <dbReference type="NCBI Taxonomy" id="244735"/>
    <lineage>
        <taxon>Bacteria</taxon>
        <taxon>Bacillati</taxon>
        <taxon>Actinomycetota</taxon>
        <taxon>Actinomycetes</taxon>
        <taxon>Micrococcales</taxon>
        <taxon>Microbacteriaceae</taxon>
        <taxon>Klugiella</taxon>
    </lineage>
</organism>
<keyword evidence="1" id="KW-0805">Transcription regulation</keyword>
<keyword evidence="6" id="KW-1185">Reference proteome</keyword>
<dbReference type="PRINTS" id="PR00038">
    <property type="entry name" value="HTHLUXR"/>
</dbReference>
<gene>
    <name evidence="5" type="ORF">FB466_0273</name>
</gene>
<evidence type="ECO:0000259" key="4">
    <source>
        <dbReference type="PROSITE" id="PS50043"/>
    </source>
</evidence>
<dbReference type="PANTHER" id="PTHR44688:SF16">
    <property type="entry name" value="DNA-BINDING TRANSCRIPTIONAL ACTIVATOR DEVR_DOSR"/>
    <property type="match status" value="1"/>
</dbReference>
<dbReference type="GO" id="GO:0006355">
    <property type="term" value="P:regulation of DNA-templated transcription"/>
    <property type="evidence" value="ECO:0007669"/>
    <property type="project" value="InterPro"/>
</dbReference>
<evidence type="ECO:0000313" key="6">
    <source>
        <dbReference type="Proteomes" id="UP000318331"/>
    </source>
</evidence>
<accession>A0A543I4J5</accession>
<dbReference type="InterPro" id="IPR011990">
    <property type="entry name" value="TPR-like_helical_dom_sf"/>
</dbReference>
<dbReference type="InterPro" id="IPR036388">
    <property type="entry name" value="WH-like_DNA-bd_sf"/>
</dbReference>
<proteinExistence type="predicted"/>